<reference evidence="1 2" key="1">
    <citation type="journal article" date="2019" name="Nat. Med.">
        <title>A library of human gut bacterial isolates paired with longitudinal multiomics data enables mechanistic microbiome research.</title>
        <authorList>
            <person name="Poyet M."/>
            <person name="Groussin M."/>
            <person name="Gibbons S.M."/>
            <person name="Avila-Pacheco J."/>
            <person name="Jiang X."/>
            <person name="Kearney S.M."/>
            <person name="Perrotta A.R."/>
            <person name="Berdy B."/>
            <person name="Zhao S."/>
            <person name="Lieberman T.D."/>
            <person name="Swanson P.K."/>
            <person name="Smith M."/>
            <person name="Roesemann S."/>
            <person name="Alexander J.E."/>
            <person name="Rich S.A."/>
            <person name="Livny J."/>
            <person name="Vlamakis H."/>
            <person name="Clish C."/>
            <person name="Bullock K."/>
            <person name="Deik A."/>
            <person name="Scott J."/>
            <person name="Pierce K.A."/>
            <person name="Xavier R.J."/>
            <person name="Alm E.J."/>
        </authorList>
    </citation>
    <scope>NUCLEOTIDE SEQUENCE [LARGE SCALE GENOMIC DNA]</scope>
    <source>
        <strain evidence="1 2">BIOML-A3</strain>
    </source>
</reference>
<dbReference type="AlphaFoldDB" id="A0A844E5E8"/>
<evidence type="ECO:0000313" key="1">
    <source>
        <dbReference type="EMBL" id="MSD16870.1"/>
    </source>
</evidence>
<protein>
    <submittedName>
        <fullName evidence="1">Glycosyl transferase</fullName>
    </submittedName>
</protein>
<organism evidence="1 2">
    <name type="scientific">Eubacterium ramulus</name>
    <dbReference type="NCBI Taxonomy" id="39490"/>
    <lineage>
        <taxon>Bacteria</taxon>
        <taxon>Bacillati</taxon>
        <taxon>Bacillota</taxon>
        <taxon>Clostridia</taxon>
        <taxon>Eubacteriales</taxon>
        <taxon>Eubacteriaceae</taxon>
        <taxon>Eubacterium</taxon>
    </lineage>
</organism>
<proteinExistence type="predicted"/>
<dbReference type="RefSeq" id="WP_154314897.1">
    <property type="nucleotide sequence ID" value="NZ_JBKTKH010000021.1"/>
</dbReference>
<sequence length="294" mass="34738">MERDSLLYKARRKCQVIAHKIMPDETMCRFYSRILLKKKVDLKNPKTFNEKIQWLKIHDYPTNQLVIDGADKYKVREYVKKKGLGDILVPLIGHWDKPEDIDWDSLPDKFVLKCNHGCAYNILCNDKNKFDKVEATKRLKKWMKEDFGAFNIETHYSQIKPHITCEEFLGDCIVDYKFFCFNGEPKYIYVSSDLIHDREAQIGFFYLDGTKMPLIRDDYAPMDIENLPPFFDEMKKSAQILCKDFPFVRVDFFIANGRYYFAELTFTPSGGMMPFNPDKYDLEWGKLIDLSRGK</sequence>
<comment type="caution">
    <text evidence="1">The sequence shown here is derived from an EMBL/GenBank/DDBJ whole genome shotgun (WGS) entry which is preliminary data.</text>
</comment>
<keyword evidence="1" id="KW-0808">Transferase</keyword>
<gene>
    <name evidence="1" type="ORF">GKE72_12540</name>
</gene>
<dbReference type="Pfam" id="PF14305">
    <property type="entry name" value="ATPgrasp_TupA"/>
    <property type="match status" value="1"/>
</dbReference>
<name>A0A844E5E8_EUBRA</name>
<evidence type="ECO:0000313" key="2">
    <source>
        <dbReference type="Proteomes" id="UP000431304"/>
    </source>
</evidence>
<dbReference type="EMBL" id="WKRA01000023">
    <property type="protein sequence ID" value="MSD16870.1"/>
    <property type="molecule type" value="Genomic_DNA"/>
</dbReference>
<dbReference type="Proteomes" id="UP000431304">
    <property type="component" value="Unassembled WGS sequence"/>
</dbReference>
<accession>A0A844E5E8</accession>
<dbReference type="GO" id="GO:0016740">
    <property type="term" value="F:transferase activity"/>
    <property type="evidence" value="ECO:0007669"/>
    <property type="project" value="UniProtKB-KW"/>
</dbReference>
<dbReference type="InterPro" id="IPR029465">
    <property type="entry name" value="ATPgrasp_TupA"/>
</dbReference>